<dbReference type="AlphaFoldDB" id="A0A0F9NLM9"/>
<dbReference type="EMBL" id="LAZR01003972">
    <property type="protein sequence ID" value="KKN12982.1"/>
    <property type="molecule type" value="Genomic_DNA"/>
</dbReference>
<name>A0A0F9NLM9_9ZZZZ</name>
<accession>A0A0F9NLM9</accession>
<sequence>MSYKLSIRITSEEDSHHYGDWTLLSLTDEEARIVKDSALTRDVTRSLWRKQIDGAKEHGHVMNAGDHVDAIQNAFEEALDLSQYLMKELQERDSG</sequence>
<reference evidence="1" key="1">
    <citation type="journal article" date="2015" name="Nature">
        <title>Complex archaea that bridge the gap between prokaryotes and eukaryotes.</title>
        <authorList>
            <person name="Spang A."/>
            <person name="Saw J.H."/>
            <person name="Jorgensen S.L."/>
            <person name="Zaremba-Niedzwiedzka K."/>
            <person name="Martijn J."/>
            <person name="Lind A.E."/>
            <person name="van Eijk R."/>
            <person name="Schleper C."/>
            <person name="Guy L."/>
            <person name="Ettema T.J."/>
        </authorList>
    </citation>
    <scope>NUCLEOTIDE SEQUENCE</scope>
</reference>
<evidence type="ECO:0000313" key="1">
    <source>
        <dbReference type="EMBL" id="KKN12982.1"/>
    </source>
</evidence>
<comment type="caution">
    <text evidence="1">The sequence shown here is derived from an EMBL/GenBank/DDBJ whole genome shotgun (WGS) entry which is preliminary data.</text>
</comment>
<organism evidence="1">
    <name type="scientific">marine sediment metagenome</name>
    <dbReference type="NCBI Taxonomy" id="412755"/>
    <lineage>
        <taxon>unclassified sequences</taxon>
        <taxon>metagenomes</taxon>
        <taxon>ecological metagenomes</taxon>
    </lineage>
</organism>
<proteinExistence type="predicted"/>
<gene>
    <name evidence="1" type="ORF">LCGC14_1011040</name>
</gene>
<protein>
    <submittedName>
        <fullName evidence="1">Uncharacterized protein</fullName>
    </submittedName>
</protein>